<dbReference type="Proteomes" id="UP000186883">
    <property type="component" value="Unassembled WGS sequence"/>
</dbReference>
<reference evidence="4 6" key="2">
    <citation type="submission" date="2016-11" db="EMBL/GenBank/DDBJ databases">
        <title>Genome sequencing of Amycolatopsis regifaucium.</title>
        <authorList>
            <person name="Mayilraj S."/>
            <person name="Kaur N."/>
        </authorList>
    </citation>
    <scope>NUCLEOTIDE SEQUENCE [LARGE SCALE GENOMIC DNA]</scope>
    <source>
        <strain evidence="4 6">GY080</strain>
    </source>
</reference>
<feature type="transmembrane region" description="Helical" evidence="2">
    <location>
        <begin position="12"/>
        <end position="33"/>
    </location>
</feature>
<feature type="region of interest" description="Disordered" evidence="1">
    <location>
        <begin position="227"/>
        <end position="250"/>
    </location>
</feature>
<evidence type="ECO:0000313" key="3">
    <source>
        <dbReference type="EMBL" id="KZB82893.1"/>
    </source>
</evidence>
<evidence type="ECO:0000256" key="2">
    <source>
        <dbReference type="SAM" id="Phobius"/>
    </source>
</evidence>
<dbReference type="EMBL" id="LQCI01000028">
    <property type="protein sequence ID" value="KZB82893.1"/>
    <property type="molecule type" value="Genomic_DNA"/>
</dbReference>
<reference evidence="3 5" key="1">
    <citation type="submission" date="2015-12" db="EMBL/GenBank/DDBJ databases">
        <title>Amycolatopsis regifaucium genome sequencing and assembly.</title>
        <authorList>
            <person name="Mayilraj S."/>
        </authorList>
    </citation>
    <scope>NUCLEOTIDE SEQUENCE [LARGE SCALE GENOMIC DNA]</scope>
    <source>
        <strain evidence="3 5">GY080</strain>
    </source>
</reference>
<name>A0A154MFB1_9PSEU</name>
<evidence type="ECO:0000313" key="4">
    <source>
        <dbReference type="EMBL" id="OKA03359.1"/>
    </source>
</evidence>
<keyword evidence="6" id="KW-1185">Reference proteome</keyword>
<keyword evidence="2" id="KW-1133">Transmembrane helix</keyword>
<protein>
    <submittedName>
        <fullName evidence="3">Uncharacterized protein</fullName>
    </submittedName>
</protein>
<evidence type="ECO:0000313" key="5">
    <source>
        <dbReference type="Proteomes" id="UP000076321"/>
    </source>
</evidence>
<proteinExistence type="predicted"/>
<dbReference type="EMBL" id="LOBU02000034">
    <property type="protein sequence ID" value="OKA03359.1"/>
    <property type="molecule type" value="Genomic_DNA"/>
</dbReference>
<evidence type="ECO:0000313" key="6">
    <source>
        <dbReference type="Proteomes" id="UP000186883"/>
    </source>
</evidence>
<sequence length="250" mass="27844">MNPEFFGLTAVAWQGVGSIIALLAFITALTVGLSQVRSAQKLRIEQARPYIVVDLLPGHASEKLVDLVITNIGKSPAYDLHLIFDPVPTRTNETTQFKLKDARILNEPTPMFAPGREFRMFFDSAIDRYPSGLPMSFKVMTSYRDSGGRRYNETFTVDFDVRRGAMYTQVHGLHDAVKVLKEISEVLSASAIASNPVEVVQEERAVFMERRAAEAKARRVEYEELKAQMIRPTESDAAGPGDGDRTDSQS</sequence>
<gene>
    <name evidence="4" type="ORF">ATP06_0236760</name>
    <name evidence="3" type="ORF">AVL48_37210</name>
</gene>
<organism evidence="3 5">
    <name type="scientific">Amycolatopsis regifaucium</name>
    <dbReference type="NCBI Taxonomy" id="546365"/>
    <lineage>
        <taxon>Bacteria</taxon>
        <taxon>Bacillati</taxon>
        <taxon>Actinomycetota</taxon>
        <taxon>Actinomycetes</taxon>
        <taxon>Pseudonocardiales</taxon>
        <taxon>Pseudonocardiaceae</taxon>
        <taxon>Amycolatopsis</taxon>
    </lineage>
</organism>
<dbReference type="Proteomes" id="UP000076321">
    <property type="component" value="Unassembled WGS sequence"/>
</dbReference>
<keyword evidence="2" id="KW-0472">Membrane</keyword>
<comment type="caution">
    <text evidence="3">The sequence shown here is derived from an EMBL/GenBank/DDBJ whole genome shotgun (WGS) entry which is preliminary data.</text>
</comment>
<dbReference type="OrthoDB" id="3700439at2"/>
<dbReference type="AlphaFoldDB" id="A0A154MFB1"/>
<evidence type="ECO:0000256" key="1">
    <source>
        <dbReference type="SAM" id="MobiDB-lite"/>
    </source>
</evidence>
<dbReference type="RefSeq" id="WP_061988864.1">
    <property type="nucleotide sequence ID" value="NZ_FOPQ01000030.1"/>
</dbReference>
<keyword evidence="2" id="KW-0812">Transmembrane</keyword>
<accession>A0A154MFB1</accession>